<evidence type="ECO:0000256" key="4">
    <source>
        <dbReference type="ARBA" id="ARBA00022553"/>
    </source>
</evidence>
<evidence type="ECO:0000313" key="18">
    <source>
        <dbReference type="EMBL" id="KAJ8486664.1"/>
    </source>
</evidence>
<dbReference type="GO" id="GO:0005524">
    <property type="term" value="F:ATP binding"/>
    <property type="evidence" value="ECO:0007669"/>
    <property type="project" value="InterPro"/>
</dbReference>
<feature type="domain" description="Protein kinase" evidence="17">
    <location>
        <begin position="379"/>
        <end position="658"/>
    </location>
</feature>
<keyword evidence="10 16" id="KW-1133">Transmembrane helix</keyword>
<keyword evidence="7" id="KW-0732">Signal</keyword>
<dbReference type="PROSITE" id="PS51450">
    <property type="entry name" value="LRR"/>
    <property type="match status" value="1"/>
</dbReference>
<comment type="caution">
    <text evidence="18">The sequence shown here is derived from an EMBL/GenBank/DDBJ whole genome shotgun (WGS) entry which is preliminary data.</text>
</comment>
<accession>A0AAV8R1V2</accession>
<dbReference type="PANTHER" id="PTHR45631">
    <property type="entry name" value="OS07G0107800 PROTEIN-RELATED"/>
    <property type="match status" value="1"/>
</dbReference>
<keyword evidence="3" id="KW-0723">Serine/threonine-protein kinase</keyword>
<evidence type="ECO:0000256" key="7">
    <source>
        <dbReference type="ARBA" id="ARBA00022729"/>
    </source>
</evidence>
<dbReference type="InterPro" id="IPR001611">
    <property type="entry name" value="Leu-rich_rpt"/>
</dbReference>
<keyword evidence="4" id="KW-0597">Phosphoprotein</keyword>
<evidence type="ECO:0000256" key="16">
    <source>
        <dbReference type="SAM" id="Phobius"/>
    </source>
</evidence>
<gene>
    <name evidence="18" type="ORF">OPV22_019149</name>
</gene>
<dbReference type="FunFam" id="3.80.10.10:FF:000129">
    <property type="entry name" value="Leucine-rich repeat receptor-like kinase"/>
    <property type="match status" value="1"/>
</dbReference>
<dbReference type="InterPro" id="IPR032675">
    <property type="entry name" value="LRR_dom_sf"/>
</dbReference>
<keyword evidence="19" id="KW-1185">Reference proteome</keyword>
<evidence type="ECO:0000256" key="15">
    <source>
        <dbReference type="SAM" id="MobiDB-lite"/>
    </source>
</evidence>
<dbReference type="PANTHER" id="PTHR45631:SF204">
    <property type="entry name" value="OS01G0810800 PROTEIN"/>
    <property type="match status" value="1"/>
</dbReference>
<evidence type="ECO:0000256" key="9">
    <source>
        <dbReference type="ARBA" id="ARBA00022777"/>
    </source>
</evidence>
<dbReference type="AlphaFoldDB" id="A0AAV8R1V2"/>
<comment type="subcellular location">
    <subcellularLocation>
        <location evidence="1">Membrane</location>
        <topology evidence="1">Single-pass membrane protein</topology>
    </subcellularLocation>
</comment>
<dbReference type="GO" id="GO:0016020">
    <property type="term" value="C:membrane"/>
    <property type="evidence" value="ECO:0007669"/>
    <property type="project" value="UniProtKB-SubCell"/>
</dbReference>
<dbReference type="EMBL" id="JAQQAF010000005">
    <property type="protein sequence ID" value="KAJ8486664.1"/>
    <property type="molecule type" value="Genomic_DNA"/>
</dbReference>
<keyword evidence="5" id="KW-0433">Leucine-rich repeat</keyword>
<dbReference type="SUPFAM" id="SSF52058">
    <property type="entry name" value="L domain-like"/>
    <property type="match status" value="1"/>
</dbReference>
<evidence type="ECO:0000256" key="6">
    <source>
        <dbReference type="ARBA" id="ARBA00022692"/>
    </source>
</evidence>
<dbReference type="EC" id="2.7.11.1" evidence="2"/>
<evidence type="ECO:0000256" key="2">
    <source>
        <dbReference type="ARBA" id="ARBA00012513"/>
    </source>
</evidence>
<comment type="catalytic activity">
    <reaction evidence="13">
        <text>L-threonyl-[protein] + ATP = O-phospho-L-threonyl-[protein] + ADP + H(+)</text>
        <dbReference type="Rhea" id="RHEA:46608"/>
        <dbReference type="Rhea" id="RHEA-COMP:11060"/>
        <dbReference type="Rhea" id="RHEA-COMP:11605"/>
        <dbReference type="ChEBI" id="CHEBI:15378"/>
        <dbReference type="ChEBI" id="CHEBI:30013"/>
        <dbReference type="ChEBI" id="CHEBI:30616"/>
        <dbReference type="ChEBI" id="CHEBI:61977"/>
        <dbReference type="ChEBI" id="CHEBI:456216"/>
        <dbReference type="EC" id="2.7.11.1"/>
    </reaction>
</comment>
<protein>
    <recommendedName>
        <fullName evidence="2">non-specific serine/threonine protein kinase</fullName>
        <ecNumber evidence="2">2.7.11.1</ecNumber>
    </recommendedName>
</protein>
<evidence type="ECO:0000256" key="3">
    <source>
        <dbReference type="ARBA" id="ARBA00022527"/>
    </source>
</evidence>
<dbReference type="Gene3D" id="3.30.200.20">
    <property type="entry name" value="Phosphorylase Kinase, domain 1"/>
    <property type="match status" value="1"/>
</dbReference>
<comment type="catalytic activity">
    <reaction evidence="14">
        <text>L-seryl-[protein] + ATP = O-phospho-L-seryl-[protein] + ADP + H(+)</text>
        <dbReference type="Rhea" id="RHEA:17989"/>
        <dbReference type="Rhea" id="RHEA-COMP:9863"/>
        <dbReference type="Rhea" id="RHEA-COMP:11604"/>
        <dbReference type="ChEBI" id="CHEBI:15378"/>
        <dbReference type="ChEBI" id="CHEBI:29999"/>
        <dbReference type="ChEBI" id="CHEBI:30616"/>
        <dbReference type="ChEBI" id="CHEBI:83421"/>
        <dbReference type="ChEBI" id="CHEBI:456216"/>
        <dbReference type="EC" id="2.7.11.1"/>
    </reaction>
</comment>
<feature type="region of interest" description="Disordered" evidence="15">
    <location>
        <begin position="338"/>
        <end position="360"/>
    </location>
</feature>
<dbReference type="InterPro" id="IPR008271">
    <property type="entry name" value="Ser/Thr_kinase_AS"/>
</dbReference>
<proteinExistence type="predicted"/>
<reference evidence="18 19" key="1">
    <citation type="submission" date="2022-12" db="EMBL/GenBank/DDBJ databases">
        <title>Chromosome-scale assembly of the Ensete ventricosum genome.</title>
        <authorList>
            <person name="Dussert Y."/>
            <person name="Stocks J."/>
            <person name="Wendawek A."/>
            <person name="Woldeyes F."/>
            <person name="Nichols R.A."/>
            <person name="Borrell J.S."/>
        </authorList>
    </citation>
    <scope>NUCLEOTIDE SEQUENCE [LARGE SCALE GENOMIC DNA]</scope>
    <source>
        <strain evidence="19">cv. Maze</strain>
        <tissue evidence="18">Seeds</tissue>
    </source>
</reference>
<keyword evidence="8" id="KW-0677">Repeat</keyword>
<evidence type="ECO:0000256" key="13">
    <source>
        <dbReference type="ARBA" id="ARBA00047899"/>
    </source>
</evidence>
<name>A0AAV8R1V2_ENSVE</name>
<evidence type="ECO:0000259" key="17">
    <source>
        <dbReference type="PROSITE" id="PS50011"/>
    </source>
</evidence>
<dbReference type="PROSITE" id="PS00108">
    <property type="entry name" value="PROTEIN_KINASE_ST"/>
    <property type="match status" value="1"/>
</dbReference>
<dbReference type="SMART" id="SM00220">
    <property type="entry name" value="S_TKc"/>
    <property type="match status" value="1"/>
</dbReference>
<evidence type="ECO:0000256" key="11">
    <source>
        <dbReference type="ARBA" id="ARBA00023136"/>
    </source>
</evidence>
<dbReference type="Gene3D" id="3.80.10.10">
    <property type="entry name" value="Ribonuclease Inhibitor"/>
    <property type="match status" value="1"/>
</dbReference>
<dbReference type="InterPro" id="IPR024788">
    <property type="entry name" value="Malectin-like_Carb-bd_dom"/>
</dbReference>
<dbReference type="InterPro" id="IPR011009">
    <property type="entry name" value="Kinase-like_dom_sf"/>
</dbReference>
<dbReference type="CDD" id="cd14066">
    <property type="entry name" value="STKc_IRAK"/>
    <property type="match status" value="1"/>
</dbReference>
<dbReference type="Pfam" id="PF07714">
    <property type="entry name" value="PK_Tyr_Ser-Thr"/>
    <property type="match status" value="1"/>
</dbReference>
<evidence type="ECO:0000256" key="14">
    <source>
        <dbReference type="ARBA" id="ARBA00048679"/>
    </source>
</evidence>
<feature type="transmembrane region" description="Helical" evidence="16">
    <location>
        <begin position="308"/>
        <end position="329"/>
    </location>
</feature>
<dbReference type="InterPro" id="IPR000719">
    <property type="entry name" value="Prot_kinase_dom"/>
</dbReference>
<dbReference type="PROSITE" id="PS50011">
    <property type="entry name" value="PROTEIN_KINASE_DOM"/>
    <property type="match status" value="1"/>
</dbReference>
<sequence length="689" mass="76979">MGASDTVRFPDDPYDRVWNPSDDPSWVTLSTDLKVDDADNLFAPPIIVLQTAVTPATGRQLDFSCDAGSPDEKLYHVLYFTELRLLTGNATRAFNITRNGDTRFSWYTPPYLSCGYIYSREPFDGYSRYRYVLDATSNSTLPPIINAFEVYSLMQLTEAATDSVDVDAMEEIKLQYQIKRNWMGDPCAPRSYTWDGLNCVYSPDHPRIIRVNLSSGGLTGEISRSFAMLKDITSLYLSHNNLNGPIPDSLGSVSSLQVLDLSCNNLTGTIPDSLGFLSMLQVLHDKIDCTIVPSPVPSSDNKKNKTSIILIPSVVGALLLLAVVLVFMVRRSRKLQGRASDNSGQPCGDQSLQRPDSTEQQVVFERRKFTYKELENMTNNFSRVMGKGGFGMVYHGCLETGKQIAIKMRSLSSQQGMKEFLAEAQNLTKIYHRNLVSLVGYCIDKNCLALVYEYMQRGSLHENLQDKHGRAKALNWGQRLRIALDAAQGLEYLHKGCRPPIIHRDIKTSNILLSEELEARIADFGLSKSFHTDDQTHVSTKMVVGTPGYIDPEYHRTYQLTDKSDVYSFGIVLLELITGRPPIVPGPGNIHIMQWIAPSLSTGNIDDIVDENLQGKYDPTSAWKILELALRCTADKGSQRPTMFEVVMQLKSCLEPEIDSYKSENIYSEGFNVSQETASDIGPFGLPAR</sequence>
<organism evidence="18 19">
    <name type="scientific">Ensete ventricosum</name>
    <name type="common">Abyssinian banana</name>
    <name type="synonym">Musa ensete</name>
    <dbReference type="NCBI Taxonomy" id="4639"/>
    <lineage>
        <taxon>Eukaryota</taxon>
        <taxon>Viridiplantae</taxon>
        <taxon>Streptophyta</taxon>
        <taxon>Embryophyta</taxon>
        <taxon>Tracheophyta</taxon>
        <taxon>Spermatophyta</taxon>
        <taxon>Magnoliopsida</taxon>
        <taxon>Liliopsida</taxon>
        <taxon>Zingiberales</taxon>
        <taxon>Musaceae</taxon>
        <taxon>Ensete</taxon>
    </lineage>
</organism>
<dbReference type="InterPro" id="IPR001245">
    <property type="entry name" value="Ser-Thr/Tyr_kinase_cat_dom"/>
</dbReference>
<feature type="compositionally biased region" description="Polar residues" evidence="15">
    <location>
        <begin position="339"/>
        <end position="360"/>
    </location>
</feature>
<dbReference type="FunFam" id="1.10.510.10:FF:000146">
    <property type="entry name" value="LRR receptor-like serine/threonine-protein kinase IOS1"/>
    <property type="match status" value="1"/>
</dbReference>
<evidence type="ECO:0000256" key="1">
    <source>
        <dbReference type="ARBA" id="ARBA00004167"/>
    </source>
</evidence>
<keyword evidence="6 16" id="KW-0812">Transmembrane</keyword>
<dbReference type="FunFam" id="3.30.200.20:FF:000394">
    <property type="entry name" value="Leucine-rich repeat receptor-like protein kinase"/>
    <property type="match status" value="1"/>
</dbReference>
<evidence type="ECO:0000256" key="5">
    <source>
        <dbReference type="ARBA" id="ARBA00022614"/>
    </source>
</evidence>
<evidence type="ECO:0000256" key="10">
    <source>
        <dbReference type="ARBA" id="ARBA00022989"/>
    </source>
</evidence>
<keyword evidence="9" id="KW-0808">Transferase</keyword>
<dbReference type="Pfam" id="PF12819">
    <property type="entry name" value="Malectin_like"/>
    <property type="match status" value="1"/>
</dbReference>
<evidence type="ECO:0000256" key="12">
    <source>
        <dbReference type="ARBA" id="ARBA00023170"/>
    </source>
</evidence>
<keyword evidence="11 16" id="KW-0472">Membrane</keyword>
<evidence type="ECO:0000313" key="19">
    <source>
        <dbReference type="Proteomes" id="UP001222027"/>
    </source>
</evidence>
<evidence type="ECO:0000256" key="8">
    <source>
        <dbReference type="ARBA" id="ARBA00022737"/>
    </source>
</evidence>
<dbReference type="Pfam" id="PF13855">
    <property type="entry name" value="LRR_8"/>
    <property type="match status" value="1"/>
</dbReference>
<dbReference type="Proteomes" id="UP001222027">
    <property type="component" value="Unassembled WGS sequence"/>
</dbReference>
<dbReference type="Gene3D" id="1.10.510.10">
    <property type="entry name" value="Transferase(Phosphotransferase) domain 1"/>
    <property type="match status" value="1"/>
</dbReference>
<keyword evidence="9" id="KW-0418">Kinase</keyword>
<dbReference type="SUPFAM" id="SSF56112">
    <property type="entry name" value="Protein kinase-like (PK-like)"/>
    <property type="match status" value="1"/>
</dbReference>
<dbReference type="GO" id="GO:0004674">
    <property type="term" value="F:protein serine/threonine kinase activity"/>
    <property type="evidence" value="ECO:0007669"/>
    <property type="project" value="UniProtKB-KW"/>
</dbReference>
<keyword evidence="12" id="KW-0675">Receptor</keyword>